<name>A0A0C2WXR8_AMAMK</name>
<dbReference type="HOGENOM" id="CLU_2482854_0_0_1"/>
<accession>A0A0C2WXR8</accession>
<organism evidence="1 2">
    <name type="scientific">Amanita muscaria (strain Koide BX008)</name>
    <dbReference type="NCBI Taxonomy" id="946122"/>
    <lineage>
        <taxon>Eukaryota</taxon>
        <taxon>Fungi</taxon>
        <taxon>Dikarya</taxon>
        <taxon>Basidiomycota</taxon>
        <taxon>Agaricomycotina</taxon>
        <taxon>Agaricomycetes</taxon>
        <taxon>Agaricomycetidae</taxon>
        <taxon>Agaricales</taxon>
        <taxon>Pluteineae</taxon>
        <taxon>Amanitaceae</taxon>
        <taxon>Amanita</taxon>
    </lineage>
</organism>
<dbReference type="Proteomes" id="UP000054549">
    <property type="component" value="Unassembled WGS sequence"/>
</dbReference>
<reference evidence="1 2" key="1">
    <citation type="submission" date="2014-04" db="EMBL/GenBank/DDBJ databases">
        <title>Evolutionary Origins and Diversification of the Mycorrhizal Mutualists.</title>
        <authorList>
            <consortium name="DOE Joint Genome Institute"/>
            <consortium name="Mycorrhizal Genomics Consortium"/>
            <person name="Kohler A."/>
            <person name="Kuo A."/>
            <person name="Nagy L.G."/>
            <person name="Floudas D."/>
            <person name="Copeland A."/>
            <person name="Barry K.W."/>
            <person name="Cichocki N."/>
            <person name="Veneault-Fourrey C."/>
            <person name="LaButti K."/>
            <person name="Lindquist E.A."/>
            <person name="Lipzen A."/>
            <person name="Lundell T."/>
            <person name="Morin E."/>
            <person name="Murat C."/>
            <person name="Riley R."/>
            <person name="Ohm R."/>
            <person name="Sun H."/>
            <person name="Tunlid A."/>
            <person name="Henrissat B."/>
            <person name="Grigoriev I.V."/>
            <person name="Hibbett D.S."/>
            <person name="Martin F."/>
        </authorList>
    </citation>
    <scope>NUCLEOTIDE SEQUENCE [LARGE SCALE GENOMIC DNA]</scope>
    <source>
        <strain evidence="1 2">Koide BX008</strain>
    </source>
</reference>
<proteinExistence type="predicted"/>
<keyword evidence="2" id="KW-1185">Reference proteome</keyword>
<gene>
    <name evidence="1" type="ORF">M378DRAFT_160595</name>
</gene>
<evidence type="ECO:0000313" key="2">
    <source>
        <dbReference type="Proteomes" id="UP000054549"/>
    </source>
</evidence>
<evidence type="ECO:0000313" key="1">
    <source>
        <dbReference type="EMBL" id="KIL66597.1"/>
    </source>
</evidence>
<dbReference type="AlphaFoldDB" id="A0A0C2WXR8"/>
<sequence length="87" mass="9886">MQHINSPISRRPGPNFIFPEHDAPNWPVEPFWLNADPTPGFPLHNGFKTRNDENFELGRVAIACAYAGMGEPMEIYPESFPTTLMRT</sequence>
<dbReference type="EMBL" id="KN818235">
    <property type="protein sequence ID" value="KIL66597.1"/>
    <property type="molecule type" value="Genomic_DNA"/>
</dbReference>
<protein>
    <submittedName>
        <fullName evidence="1">Uncharacterized protein</fullName>
    </submittedName>
</protein>
<dbReference type="InParanoid" id="A0A0C2WXR8"/>